<dbReference type="PANTHER" id="PTHR43682:SF1">
    <property type="entry name" value="LACTATE UTILIZATION PROTEIN C"/>
    <property type="match status" value="1"/>
</dbReference>
<name>A0AAX3Y579_RHOOP</name>
<dbReference type="InterPro" id="IPR003741">
    <property type="entry name" value="LUD_dom"/>
</dbReference>
<protein>
    <submittedName>
        <fullName evidence="3">LUD domain-containing protein</fullName>
    </submittedName>
</protein>
<dbReference type="Gene3D" id="3.40.50.10420">
    <property type="entry name" value="NagB/RpiA/CoA transferase-like"/>
    <property type="match status" value="1"/>
</dbReference>
<dbReference type="Proteomes" id="UP001066327">
    <property type="component" value="Unassembled WGS sequence"/>
</dbReference>
<evidence type="ECO:0000313" key="2">
    <source>
        <dbReference type="EMBL" id="MCZ4589977.1"/>
    </source>
</evidence>
<dbReference type="SUPFAM" id="SSF100950">
    <property type="entry name" value="NagB/RpiA/CoA transferase-like"/>
    <property type="match status" value="1"/>
</dbReference>
<reference evidence="3" key="2">
    <citation type="submission" date="2023-07" db="EMBL/GenBank/DDBJ databases">
        <title>Genomic analysis of Rhodococcus opacus VOC-14 with glycol ethers degradation activity.</title>
        <authorList>
            <person name="Narkevich D.A."/>
            <person name="Hlushen A.M."/>
            <person name="Akhremchuk A.E."/>
            <person name="Sikolenko M.A."/>
            <person name="Valentovich L.N."/>
        </authorList>
    </citation>
    <scope>NUCLEOTIDE SEQUENCE</scope>
    <source>
        <strain evidence="3">VOC-14</strain>
    </source>
</reference>
<proteinExistence type="predicted"/>
<dbReference type="PANTHER" id="PTHR43682">
    <property type="entry name" value="LACTATE UTILIZATION PROTEIN C"/>
    <property type="match status" value="1"/>
</dbReference>
<evidence type="ECO:0000313" key="5">
    <source>
        <dbReference type="Proteomes" id="UP001231166"/>
    </source>
</evidence>
<dbReference type="AlphaFoldDB" id="A0AAX3Y579"/>
<dbReference type="Proteomes" id="UP001231166">
    <property type="component" value="Chromosome"/>
</dbReference>
<accession>A0AAX3Y579</accession>
<dbReference type="EMBL" id="CP130953">
    <property type="protein sequence ID" value="WLF44502.1"/>
    <property type="molecule type" value="Genomic_DNA"/>
</dbReference>
<evidence type="ECO:0000313" key="4">
    <source>
        <dbReference type="Proteomes" id="UP001066327"/>
    </source>
</evidence>
<evidence type="ECO:0000313" key="3">
    <source>
        <dbReference type="EMBL" id="WLF44502.1"/>
    </source>
</evidence>
<dbReference type="InterPro" id="IPR024185">
    <property type="entry name" value="FTHF_cligase-like_sf"/>
</dbReference>
<dbReference type="EMBL" id="JAPWIS010000039">
    <property type="protein sequence ID" value="MCZ4589977.1"/>
    <property type="molecule type" value="Genomic_DNA"/>
</dbReference>
<reference evidence="2" key="1">
    <citation type="submission" date="2022-12" db="EMBL/GenBank/DDBJ databases">
        <authorList>
            <person name="Krivoruchko A.V."/>
            <person name="Elkin A."/>
        </authorList>
    </citation>
    <scope>NUCLEOTIDE SEQUENCE</scope>
    <source>
        <strain evidence="2">IEGM 249</strain>
    </source>
</reference>
<feature type="domain" description="LUD" evidence="1">
    <location>
        <begin position="106"/>
        <end position="194"/>
    </location>
</feature>
<organism evidence="3 5">
    <name type="scientific">Rhodococcus opacus</name>
    <name type="common">Nocardia opaca</name>
    <dbReference type="NCBI Taxonomy" id="37919"/>
    <lineage>
        <taxon>Bacteria</taxon>
        <taxon>Bacillati</taxon>
        <taxon>Actinomycetota</taxon>
        <taxon>Actinomycetes</taxon>
        <taxon>Mycobacteriales</taxon>
        <taxon>Nocardiaceae</taxon>
        <taxon>Rhodococcus</taxon>
    </lineage>
</organism>
<dbReference type="RefSeq" id="WP_269592728.1">
    <property type="nucleotide sequence ID" value="NZ_CP130953.1"/>
</dbReference>
<sequence length="224" mass="23936">MTDTRSAILRRIRATRTDVQTPDAGIARDYRREGERGRGELVALFTERLHDYGAAVHPTAEADLPARLAELLDGRDCVLAPGLPPGWQPPRSRIDQPPLTVAELDRTAAVITSSSAASATTGTIALDGGSGQGRRALTLVPDWHICGVRADDIVHTVPELLARLAPDRPTTLISGASATRDIELHRIQGVHGPRTPDGHAARPVIPHTDRGVTIATTCSSLLDE</sequence>
<keyword evidence="4" id="KW-1185">Reference proteome</keyword>
<gene>
    <name evidence="2" type="ORF">O4328_41195</name>
    <name evidence="3" type="ORF">Q5707_21340</name>
</gene>
<dbReference type="Pfam" id="PF02589">
    <property type="entry name" value="LUD_dom"/>
    <property type="match status" value="1"/>
</dbReference>
<dbReference type="InterPro" id="IPR037171">
    <property type="entry name" value="NagB/RpiA_transferase-like"/>
</dbReference>
<evidence type="ECO:0000259" key="1">
    <source>
        <dbReference type="Pfam" id="PF02589"/>
    </source>
</evidence>